<keyword evidence="3" id="KW-0411">Iron-sulfur</keyword>
<dbReference type="Pfam" id="PF12838">
    <property type="entry name" value="Fer4_7"/>
    <property type="match status" value="1"/>
</dbReference>
<evidence type="ECO:0000256" key="1">
    <source>
        <dbReference type="ARBA" id="ARBA00022723"/>
    </source>
</evidence>
<dbReference type="PANTHER" id="PTHR43193">
    <property type="match status" value="1"/>
</dbReference>
<organism evidence="5 6">
    <name type="scientific">Candidatus Scatocola faecipullorum</name>
    <dbReference type="NCBI Taxonomy" id="2840917"/>
    <lineage>
        <taxon>Bacteria</taxon>
        <taxon>Pseudomonadati</taxon>
        <taxon>Pseudomonadota</taxon>
        <taxon>Alphaproteobacteria</taxon>
        <taxon>Rhodospirillales</taxon>
        <taxon>Rhodospirillaceae</taxon>
        <taxon>Rhodospirillaceae incertae sedis</taxon>
        <taxon>Candidatus Scatocola</taxon>
    </lineage>
</organism>
<evidence type="ECO:0000313" key="6">
    <source>
        <dbReference type="Proteomes" id="UP000824107"/>
    </source>
</evidence>
<name>A0A9D1M3W6_9PROT</name>
<dbReference type="PROSITE" id="PS00198">
    <property type="entry name" value="4FE4S_FER_1"/>
    <property type="match status" value="1"/>
</dbReference>
<dbReference type="EMBL" id="DVNC01000027">
    <property type="protein sequence ID" value="HIU53174.1"/>
    <property type="molecule type" value="Genomic_DNA"/>
</dbReference>
<protein>
    <submittedName>
        <fullName evidence="5">Polysaccharide pyruvyl transferase family protein</fullName>
    </submittedName>
</protein>
<dbReference type="InterPro" id="IPR017900">
    <property type="entry name" value="4Fe4S_Fe_S_CS"/>
</dbReference>
<dbReference type="Gene3D" id="3.30.70.20">
    <property type="match status" value="1"/>
</dbReference>
<dbReference type="InterPro" id="IPR017896">
    <property type="entry name" value="4Fe4S_Fe-S-bd"/>
</dbReference>
<dbReference type="GO" id="GO:0046872">
    <property type="term" value="F:metal ion binding"/>
    <property type="evidence" value="ECO:0007669"/>
    <property type="project" value="UniProtKB-KW"/>
</dbReference>
<feature type="domain" description="4Fe-4S ferredoxin-type" evidence="4">
    <location>
        <begin position="36"/>
        <end position="66"/>
    </location>
</feature>
<comment type="caution">
    <text evidence="5">The sequence shown here is derived from an EMBL/GenBank/DDBJ whole genome shotgun (WGS) entry which is preliminary data.</text>
</comment>
<keyword evidence="1" id="KW-0479">Metal-binding</keyword>
<dbReference type="SUPFAM" id="SSF54862">
    <property type="entry name" value="4Fe-4S ferredoxins"/>
    <property type="match status" value="1"/>
</dbReference>
<proteinExistence type="predicted"/>
<sequence>MTVHSVAPEDCCGCSACFNICPVQAITMQEDREGFKYPKIDERSCINCGKCEKACPVLHAETAGRTLHPAFYAVWNRQDEARLSSSSGGVFRVLAEDVLADGGVVYGAAFDVHNRLRHVRAESADALVPLTGSKYVQSEIGTAFCQVRADLKNGRRVLFTGTPCQVAGLYAFLGCDDANLLTADVLCHGVPSPAVFERYLESLGVGEKCRIEFRNKDNGWKKYEVVVGDRVHETFRANAYMKGFLSNLYLRPSCASCRFVGCRRPGDLTLGDFWGAGNFRKRYDDDKGTSLVLLNSPKARLIFQTLQDKFSLAEQVPSDSAVPFNPTLVHASKPDARRAAFFDDFKAGKSWEELVAAYITTEKPPRRKTGILNLLHTNNFGACLVAYALQTAIERCGSKAQVINYRPEKKARPFSGAFRRERAAGRNFEKFRRRFLNLTRVCRNMDDLSELNASLDSFVVGSDQVWRFRYVYRFLQEYLLAFAAPSKTLFSYAASFGTDFWEGNDQATEIMREKLLRFNRVSVREESGIAICREAFGSEAVRVLDPTLLLSAADYAPIIKESQLKLPGRYVAKMILDETPEAAAEVERLAKEKGWEVVDIYGSRKKIGGKEAMLCRPVGDWLKLLQNADYVVTDSFHCVCFSLIFEKQFICVVNPERGISRLDSLLGIFGLRDRLIDSLKGFRPDGRETDYRQIERLLQVERKKAYRYLSDCLSQPGKSPAPRKEVRDWCLFGVIPLLRQTLKGGIEITKLFNIIPLMKVKHLPTKYKYYLGGVLPLLTLKSKHKK</sequence>
<dbReference type="PROSITE" id="PS51379">
    <property type="entry name" value="4FE4S_FER_2"/>
    <property type="match status" value="2"/>
</dbReference>
<evidence type="ECO:0000256" key="3">
    <source>
        <dbReference type="ARBA" id="ARBA00023014"/>
    </source>
</evidence>
<dbReference type="InterPro" id="IPR007345">
    <property type="entry name" value="Polysacch_pyruvyl_Trfase"/>
</dbReference>
<dbReference type="Pfam" id="PF04432">
    <property type="entry name" value="FrhB_FdhB_C"/>
    <property type="match status" value="1"/>
</dbReference>
<evidence type="ECO:0000259" key="4">
    <source>
        <dbReference type="PROSITE" id="PS51379"/>
    </source>
</evidence>
<dbReference type="InterPro" id="IPR052977">
    <property type="entry name" value="Polyferredoxin-like_ET"/>
</dbReference>
<dbReference type="Pfam" id="PF04230">
    <property type="entry name" value="PS_pyruv_trans"/>
    <property type="match status" value="1"/>
</dbReference>
<dbReference type="AlphaFoldDB" id="A0A9D1M3W6"/>
<dbReference type="InterPro" id="IPR007525">
    <property type="entry name" value="FrhB_FdhB_C"/>
</dbReference>
<keyword evidence="5" id="KW-0808">Transferase</keyword>
<feature type="domain" description="4Fe-4S ferredoxin-type" evidence="4">
    <location>
        <begin position="2"/>
        <end position="31"/>
    </location>
</feature>
<gene>
    <name evidence="5" type="ORF">IAD20_03740</name>
</gene>
<dbReference type="Proteomes" id="UP000824107">
    <property type="component" value="Unassembled WGS sequence"/>
</dbReference>
<reference evidence="5" key="2">
    <citation type="journal article" date="2021" name="PeerJ">
        <title>Extensive microbial diversity within the chicken gut microbiome revealed by metagenomics and culture.</title>
        <authorList>
            <person name="Gilroy R."/>
            <person name="Ravi A."/>
            <person name="Getino M."/>
            <person name="Pursley I."/>
            <person name="Horton D.L."/>
            <person name="Alikhan N.F."/>
            <person name="Baker D."/>
            <person name="Gharbi K."/>
            <person name="Hall N."/>
            <person name="Watson M."/>
            <person name="Adriaenssens E.M."/>
            <person name="Foster-Nyarko E."/>
            <person name="Jarju S."/>
            <person name="Secka A."/>
            <person name="Antonio M."/>
            <person name="Oren A."/>
            <person name="Chaudhuri R.R."/>
            <person name="La Ragione R."/>
            <person name="Hildebrand F."/>
            <person name="Pallen M.J."/>
        </authorList>
    </citation>
    <scope>NUCLEOTIDE SEQUENCE</scope>
    <source>
        <strain evidence="5">ChiW3-316</strain>
    </source>
</reference>
<dbReference type="PANTHER" id="PTHR43193:SF2">
    <property type="entry name" value="POLYFERREDOXIN PROTEIN FWDF"/>
    <property type="match status" value="1"/>
</dbReference>
<reference evidence="5" key="1">
    <citation type="submission" date="2020-10" db="EMBL/GenBank/DDBJ databases">
        <authorList>
            <person name="Gilroy R."/>
        </authorList>
    </citation>
    <scope>NUCLEOTIDE SEQUENCE</scope>
    <source>
        <strain evidence="5">ChiW3-316</strain>
    </source>
</reference>
<dbReference type="GO" id="GO:0016740">
    <property type="term" value="F:transferase activity"/>
    <property type="evidence" value="ECO:0007669"/>
    <property type="project" value="UniProtKB-KW"/>
</dbReference>
<evidence type="ECO:0000256" key="2">
    <source>
        <dbReference type="ARBA" id="ARBA00023004"/>
    </source>
</evidence>
<dbReference type="GO" id="GO:0051536">
    <property type="term" value="F:iron-sulfur cluster binding"/>
    <property type="evidence" value="ECO:0007669"/>
    <property type="project" value="UniProtKB-KW"/>
</dbReference>
<keyword evidence="2" id="KW-0408">Iron</keyword>
<accession>A0A9D1M3W6</accession>
<evidence type="ECO:0000313" key="5">
    <source>
        <dbReference type="EMBL" id="HIU53174.1"/>
    </source>
</evidence>